<proteinExistence type="predicted"/>
<evidence type="ECO:0000313" key="1">
    <source>
        <dbReference type="EMBL" id="KAJ8252679.1"/>
    </source>
</evidence>
<name>A0A9Q1HNZ1_CONCO</name>
<protein>
    <submittedName>
        <fullName evidence="1">Uncharacterized protein</fullName>
    </submittedName>
</protein>
<sequence length="207" mass="22744">MGKISSCYTLATGLRKHPSAIGERRAAASLRRPPPLPREARRHMVLSLCEHGVMPPSGSPPPRARNPRPISVQIEPRHWLRSPARPSHASRVNSVFPRAFQNLPGADSNKPSMLLCRPVKRDFYTRYGHLSELPPHCVTGGSSQENVEFLAPGVGRVARSLRGALRWRWLAARERGANCLLTSEVRCVMPDLAGDCGAYMVSLGASE</sequence>
<gene>
    <name evidence="1" type="ORF">COCON_G00219910</name>
</gene>
<dbReference type="Proteomes" id="UP001152803">
    <property type="component" value="Unassembled WGS sequence"/>
</dbReference>
<dbReference type="EMBL" id="JAFJMO010000017">
    <property type="protein sequence ID" value="KAJ8252679.1"/>
    <property type="molecule type" value="Genomic_DNA"/>
</dbReference>
<keyword evidence="2" id="KW-1185">Reference proteome</keyword>
<reference evidence="1" key="1">
    <citation type="journal article" date="2023" name="Science">
        <title>Genome structures resolve the early diversification of teleost fishes.</title>
        <authorList>
            <person name="Parey E."/>
            <person name="Louis A."/>
            <person name="Montfort J."/>
            <person name="Bouchez O."/>
            <person name="Roques C."/>
            <person name="Iampietro C."/>
            <person name="Lluch J."/>
            <person name="Castinel A."/>
            <person name="Donnadieu C."/>
            <person name="Desvignes T."/>
            <person name="Floi Bucao C."/>
            <person name="Jouanno E."/>
            <person name="Wen M."/>
            <person name="Mejri S."/>
            <person name="Dirks R."/>
            <person name="Jansen H."/>
            <person name="Henkel C."/>
            <person name="Chen W.J."/>
            <person name="Zahm M."/>
            <person name="Cabau C."/>
            <person name="Klopp C."/>
            <person name="Thompson A.W."/>
            <person name="Robinson-Rechavi M."/>
            <person name="Braasch I."/>
            <person name="Lecointre G."/>
            <person name="Bobe J."/>
            <person name="Postlethwait J.H."/>
            <person name="Berthelot C."/>
            <person name="Roest Crollius H."/>
            <person name="Guiguen Y."/>
        </authorList>
    </citation>
    <scope>NUCLEOTIDE SEQUENCE</scope>
    <source>
        <strain evidence="1">Concon-B</strain>
    </source>
</reference>
<dbReference type="AlphaFoldDB" id="A0A9Q1HNZ1"/>
<organism evidence="1 2">
    <name type="scientific">Conger conger</name>
    <name type="common">Conger eel</name>
    <name type="synonym">Muraena conger</name>
    <dbReference type="NCBI Taxonomy" id="82655"/>
    <lineage>
        <taxon>Eukaryota</taxon>
        <taxon>Metazoa</taxon>
        <taxon>Chordata</taxon>
        <taxon>Craniata</taxon>
        <taxon>Vertebrata</taxon>
        <taxon>Euteleostomi</taxon>
        <taxon>Actinopterygii</taxon>
        <taxon>Neopterygii</taxon>
        <taxon>Teleostei</taxon>
        <taxon>Anguilliformes</taxon>
        <taxon>Congridae</taxon>
        <taxon>Conger</taxon>
    </lineage>
</organism>
<evidence type="ECO:0000313" key="2">
    <source>
        <dbReference type="Proteomes" id="UP001152803"/>
    </source>
</evidence>
<accession>A0A9Q1HNZ1</accession>
<comment type="caution">
    <text evidence="1">The sequence shown here is derived from an EMBL/GenBank/DDBJ whole genome shotgun (WGS) entry which is preliminary data.</text>
</comment>